<dbReference type="Proteomes" id="UP000199337">
    <property type="component" value="Unassembled WGS sequence"/>
</dbReference>
<dbReference type="OrthoDB" id="9806164at2"/>
<dbReference type="STRING" id="341036.SAMN05660649_02407"/>
<dbReference type="Pfam" id="PF04072">
    <property type="entry name" value="LCM"/>
    <property type="match status" value="1"/>
</dbReference>
<evidence type="ECO:0000256" key="1">
    <source>
        <dbReference type="ARBA" id="ARBA00008138"/>
    </source>
</evidence>
<dbReference type="RefSeq" id="WP_092471617.1">
    <property type="nucleotide sequence ID" value="NZ_FOOX01000008.1"/>
</dbReference>
<accession>A0A1I2U2L2</accession>
<dbReference type="AlphaFoldDB" id="A0A1I2U2L2"/>
<dbReference type="EMBL" id="FOOX01000008">
    <property type="protein sequence ID" value="SFG69907.1"/>
    <property type="molecule type" value="Genomic_DNA"/>
</dbReference>
<dbReference type="PANTHER" id="PTHR43619:SF2">
    <property type="entry name" value="S-ADENOSYL-L-METHIONINE-DEPENDENT METHYLTRANSFERASES SUPERFAMILY PROTEIN"/>
    <property type="match status" value="1"/>
</dbReference>
<organism evidence="5 6">
    <name type="scientific">Desulfotruncus arcticus DSM 17038</name>
    <dbReference type="NCBI Taxonomy" id="1121424"/>
    <lineage>
        <taxon>Bacteria</taxon>
        <taxon>Bacillati</taxon>
        <taxon>Bacillota</taxon>
        <taxon>Clostridia</taxon>
        <taxon>Eubacteriales</taxon>
        <taxon>Desulfallaceae</taxon>
        <taxon>Desulfotruncus</taxon>
    </lineage>
</organism>
<dbReference type="EC" id="2.1.1.-" evidence="4"/>
<dbReference type="PANTHER" id="PTHR43619">
    <property type="entry name" value="S-ADENOSYL-L-METHIONINE-DEPENDENT METHYLTRANSFERASE YKTD-RELATED"/>
    <property type="match status" value="1"/>
</dbReference>
<name>A0A1I2U2L2_9FIRM</name>
<dbReference type="GO" id="GO:0008168">
    <property type="term" value="F:methyltransferase activity"/>
    <property type="evidence" value="ECO:0007669"/>
    <property type="project" value="UniProtKB-UniRule"/>
</dbReference>
<dbReference type="NCBIfam" id="TIGR00027">
    <property type="entry name" value="mthyl_TIGR00027"/>
    <property type="match status" value="1"/>
</dbReference>
<dbReference type="InterPro" id="IPR029063">
    <property type="entry name" value="SAM-dependent_MTases_sf"/>
</dbReference>
<sequence length="305" mass="34811">MIENQVSRSALMAAYIRAYHSLHDEPKIFDDFLAHLIMPEERQEFIEQGLVNSLQFIDPERTKLCPDKSTALAWLVQTVLPSSIMLSRARYTENRLKQAVKQGIRQYVILGAGMDTFAFRQPEMLDQLHIYEVDHPATQTYKIHRLVELGWEAPTQLHFVPVDFTQDSLAAALTHSSYNPQVKSFFSWLGVTYYLPRDAVFATFRTIAGIAPAGSTVIFDYLDTDAFIPEKAAKYMQIWLDSVRRAGEPLKSGYDPSMIAADLEDQGLRLHENLSPAEIEKRYFHGRMDQYHALEHANLACAVVK</sequence>
<evidence type="ECO:0000256" key="3">
    <source>
        <dbReference type="ARBA" id="ARBA00022679"/>
    </source>
</evidence>
<evidence type="ECO:0000256" key="2">
    <source>
        <dbReference type="ARBA" id="ARBA00022603"/>
    </source>
</evidence>
<dbReference type="Gene3D" id="3.40.50.150">
    <property type="entry name" value="Vaccinia Virus protein VP39"/>
    <property type="match status" value="1"/>
</dbReference>
<evidence type="ECO:0000313" key="5">
    <source>
        <dbReference type="EMBL" id="SFG69907.1"/>
    </source>
</evidence>
<dbReference type="SUPFAM" id="SSF53335">
    <property type="entry name" value="S-adenosyl-L-methionine-dependent methyltransferases"/>
    <property type="match status" value="1"/>
</dbReference>
<comment type="function">
    <text evidence="4">Exhibits S-adenosyl-L-methionine-dependent methyltransferase activity.</text>
</comment>
<dbReference type="InterPro" id="IPR011610">
    <property type="entry name" value="SAM_mthyl_Trfase_ML2640-like"/>
</dbReference>
<protein>
    <recommendedName>
        <fullName evidence="4">S-adenosyl-L-methionine-dependent methyltransferase</fullName>
        <ecNumber evidence="4">2.1.1.-</ecNumber>
    </recommendedName>
</protein>
<gene>
    <name evidence="5" type="ORF">SAMN05660649_02407</name>
</gene>
<keyword evidence="4" id="KW-0949">S-adenosyl-L-methionine</keyword>
<reference evidence="6" key="1">
    <citation type="submission" date="2016-10" db="EMBL/GenBank/DDBJ databases">
        <authorList>
            <person name="Varghese N."/>
            <person name="Submissions S."/>
        </authorList>
    </citation>
    <scope>NUCLEOTIDE SEQUENCE [LARGE SCALE GENOMIC DNA]</scope>
    <source>
        <strain evidence="6">DSM 17038</strain>
    </source>
</reference>
<comment type="similarity">
    <text evidence="1 4">Belongs to the UPF0677 family.</text>
</comment>
<dbReference type="InterPro" id="IPR007213">
    <property type="entry name" value="Ppm1/Ppm2/Tcmp"/>
</dbReference>
<proteinExistence type="inferred from homology"/>
<keyword evidence="6" id="KW-1185">Reference proteome</keyword>
<evidence type="ECO:0000313" key="6">
    <source>
        <dbReference type="Proteomes" id="UP000199337"/>
    </source>
</evidence>
<keyword evidence="3 5" id="KW-0808">Transferase</keyword>
<dbReference type="GO" id="GO:0032259">
    <property type="term" value="P:methylation"/>
    <property type="evidence" value="ECO:0007669"/>
    <property type="project" value="UniProtKB-KW"/>
</dbReference>
<keyword evidence="2 4" id="KW-0489">Methyltransferase</keyword>
<evidence type="ECO:0000256" key="4">
    <source>
        <dbReference type="RuleBase" id="RU362030"/>
    </source>
</evidence>